<keyword evidence="5" id="KW-1185">Reference proteome</keyword>
<dbReference type="GO" id="GO:0019752">
    <property type="term" value="P:carboxylic acid metabolic process"/>
    <property type="evidence" value="ECO:0007669"/>
    <property type="project" value="UniProtKB-ARBA"/>
</dbReference>
<reference evidence="2" key="2">
    <citation type="submission" date="2017-03" db="EMBL/GenBank/DDBJ databases">
        <authorList>
            <person name="Afonso C.L."/>
            <person name="Miller P.J."/>
            <person name="Scott M.A."/>
            <person name="Spackman E."/>
            <person name="Goraichik I."/>
            <person name="Dimitrov K.M."/>
            <person name="Suarez D.L."/>
            <person name="Swayne D.E."/>
        </authorList>
    </citation>
    <scope>NUCLEOTIDE SEQUENCE</scope>
    <source>
        <strain evidence="2">CCUG 4441</strain>
    </source>
</reference>
<dbReference type="Gene3D" id="3.30.1780.10">
    <property type="entry name" value="ornithine cyclodeaminase, domain 1"/>
    <property type="match status" value="1"/>
</dbReference>
<dbReference type="Proteomes" id="UP000191025">
    <property type="component" value="Unassembled WGS sequence"/>
</dbReference>
<dbReference type="Gene3D" id="3.40.50.720">
    <property type="entry name" value="NAD(P)-binding Rossmann-like Domain"/>
    <property type="match status" value="1"/>
</dbReference>
<protein>
    <submittedName>
        <fullName evidence="3">Glutamyl-tRNA reductase</fullName>
        <ecNumber evidence="3">1.2.1.70</ecNumber>
    </submittedName>
    <submittedName>
        <fullName evidence="2">Ornithine cyclodeaminase</fullName>
    </submittedName>
</protein>
<dbReference type="Proteomes" id="UP000254107">
    <property type="component" value="Unassembled WGS sequence"/>
</dbReference>
<dbReference type="EMBL" id="UGQC01000001">
    <property type="protein sequence ID" value="STZ00442.1"/>
    <property type="molecule type" value="Genomic_DNA"/>
</dbReference>
<comment type="similarity">
    <text evidence="1">Belongs to the ornithine cyclodeaminase/mu-crystallin family.</text>
</comment>
<dbReference type="InterPro" id="IPR003462">
    <property type="entry name" value="ODC_Mu_crystall"/>
</dbReference>
<dbReference type="NCBIfam" id="NF004793">
    <property type="entry name" value="PRK06141.1"/>
    <property type="match status" value="1"/>
</dbReference>
<evidence type="ECO:0000256" key="1">
    <source>
        <dbReference type="ARBA" id="ARBA00008903"/>
    </source>
</evidence>
<evidence type="ECO:0000313" key="5">
    <source>
        <dbReference type="Proteomes" id="UP000254107"/>
    </source>
</evidence>
<keyword evidence="3" id="KW-0560">Oxidoreductase</keyword>
<dbReference type="InterPro" id="IPR023401">
    <property type="entry name" value="ODC_N"/>
</dbReference>
<dbReference type="PANTHER" id="PTHR13812:SF19">
    <property type="entry name" value="KETIMINE REDUCTASE MU-CRYSTALLIN"/>
    <property type="match status" value="1"/>
</dbReference>
<dbReference type="PANTHER" id="PTHR13812">
    <property type="entry name" value="KETIMINE REDUCTASE MU-CRYSTALLIN"/>
    <property type="match status" value="1"/>
</dbReference>
<dbReference type="GeneID" id="302270401"/>
<dbReference type="InterPro" id="IPR036291">
    <property type="entry name" value="NAD(P)-bd_dom_sf"/>
</dbReference>
<proteinExistence type="inferred from homology"/>
<name>A0A1V4H035_MORLA</name>
<organism evidence="2 4">
    <name type="scientific">Moraxella lacunata</name>
    <dbReference type="NCBI Taxonomy" id="477"/>
    <lineage>
        <taxon>Bacteria</taxon>
        <taxon>Pseudomonadati</taxon>
        <taxon>Pseudomonadota</taxon>
        <taxon>Gammaproteobacteria</taxon>
        <taxon>Moraxellales</taxon>
        <taxon>Moraxellaceae</taxon>
        <taxon>Moraxella</taxon>
    </lineage>
</organism>
<reference evidence="4" key="1">
    <citation type="submission" date="2017-03" db="EMBL/GenBank/DDBJ databases">
        <title>Draft genome sequence of Moraxella equi CCUG 4950T type strain.</title>
        <authorList>
            <person name="Salva-Serra F."/>
            <person name="Engstrom-Jakobsson H."/>
            <person name="Thorell K."/>
            <person name="Jaen-Luchoro D."/>
            <person name="Gonzales-Siles L."/>
            <person name="Karlsson R."/>
            <person name="Yazdan S."/>
            <person name="Boulund F."/>
            <person name="Johnning A."/>
            <person name="Engstrand L."/>
            <person name="Kristiansson E."/>
            <person name="Moore E."/>
        </authorList>
    </citation>
    <scope>NUCLEOTIDE SEQUENCE [LARGE SCALE GENOMIC DNA]</scope>
    <source>
        <strain evidence="4">CCUG 4441</strain>
    </source>
</reference>
<evidence type="ECO:0000313" key="4">
    <source>
        <dbReference type="Proteomes" id="UP000191025"/>
    </source>
</evidence>
<dbReference type="GO" id="GO:0005737">
    <property type="term" value="C:cytoplasm"/>
    <property type="evidence" value="ECO:0007669"/>
    <property type="project" value="TreeGrafter"/>
</dbReference>
<dbReference type="PIRSF" id="PIRSF001439">
    <property type="entry name" value="CryM"/>
    <property type="match status" value="1"/>
</dbReference>
<gene>
    <name evidence="3" type="primary">hemA_1</name>
    <name evidence="2" type="ORF">B5J94_03755</name>
    <name evidence="3" type="ORF">NCTC7911_01839</name>
</gene>
<accession>A0A1V4H035</accession>
<dbReference type="EMBL" id="MXAN01000019">
    <property type="protein sequence ID" value="OPH38264.1"/>
    <property type="molecule type" value="Genomic_DNA"/>
</dbReference>
<dbReference type="EC" id="1.2.1.70" evidence="3"/>
<dbReference type="FunFam" id="3.40.50.720:FF:000311">
    <property type="entry name" value="Ornithine cyclodeaminase"/>
    <property type="match status" value="1"/>
</dbReference>
<sequence>MKHYSTQETIDALPADKLIDTIQEFFVEGCDVPLRHNHAIQDTAGDELGRFLIMPAWQAGKRLGLKTVSIFPNNNKQGLAGLHSVYTLYDANTGVPIAIFDGNVITSRRTAAASALAGRYLSRADSRHLLVVGAGQVGSLVPEMYRAVRPIETVSVYNPSPANAQKLVDKLTQDGFDAKVVTDLKSAVGQADIISCATLSTEPLILREWLKQGQHLDLIGSFTPQMRETDGACFGDTSVFMDAEEALMKAGDMLSAIDEGCFDKDKVLATLYDLCQGKHQGRACDDEITVFKSVGTGLEDLAAANLAYDSLN</sequence>
<dbReference type="GO" id="GO:0008883">
    <property type="term" value="F:glutamyl-tRNA reductase activity"/>
    <property type="evidence" value="ECO:0007669"/>
    <property type="project" value="UniProtKB-EC"/>
</dbReference>
<dbReference type="Pfam" id="PF02423">
    <property type="entry name" value="OCD_Mu_crystall"/>
    <property type="match status" value="1"/>
</dbReference>
<dbReference type="RefSeq" id="WP_062498281.1">
    <property type="nucleotide sequence ID" value="NZ_MXAN01000019.1"/>
</dbReference>
<dbReference type="SUPFAM" id="SSF51735">
    <property type="entry name" value="NAD(P)-binding Rossmann-fold domains"/>
    <property type="match status" value="1"/>
</dbReference>
<dbReference type="AlphaFoldDB" id="A0A1V4H035"/>
<evidence type="ECO:0000313" key="2">
    <source>
        <dbReference type="EMBL" id="OPH38264.1"/>
    </source>
</evidence>
<evidence type="ECO:0000313" key="3">
    <source>
        <dbReference type="EMBL" id="STZ00442.1"/>
    </source>
</evidence>
<reference evidence="3 5" key="3">
    <citation type="submission" date="2018-06" db="EMBL/GenBank/DDBJ databases">
        <authorList>
            <consortium name="Pathogen Informatics"/>
            <person name="Doyle S."/>
        </authorList>
    </citation>
    <scope>NUCLEOTIDE SEQUENCE [LARGE SCALE GENOMIC DNA]</scope>
    <source>
        <strain evidence="3 5">NCTC7911</strain>
    </source>
</reference>